<accession>A0A1D9GJ11</accession>
<dbReference type="EMBL" id="CP017715">
    <property type="protein sequence ID" value="AOY87628.1"/>
    <property type="molecule type" value="Genomic_DNA"/>
</dbReference>
<feature type="transmembrane region" description="Helical" evidence="1">
    <location>
        <begin position="18"/>
        <end position="44"/>
    </location>
</feature>
<gene>
    <name evidence="2" type="ORF">BKP64_05275</name>
</gene>
<feature type="transmembrane region" description="Helical" evidence="1">
    <location>
        <begin position="114"/>
        <end position="131"/>
    </location>
</feature>
<dbReference type="STRING" id="1874317.BKP64_05275"/>
<feature type="transmembrane region" description="Helical" evidence="1">
    <location>
        <begin position="84"/>
        <end position="102"/>
    </location>
</feature>
<feature type="transmembrane region" description="Helical" evidence="1">
    <location>
        <begin position="56"/>
        <end position="72"/>
    </location>
</feature>
<dbReference type="AlphaFoldDB" id="A0A1D9GJ11"/>
<organism evidence="2 3">
    <name type="scientific">Marinobacter salinus</name>
    <dbReference type="NCBI Taxonomy" id="1874317"/>
    <lineage>
        <taxon>Bacteria</taxon>
        <taxon>Pseudomonadati</taxon>
        <taxon>Pseudomonadota</taxon>
        <taxon>Gammaproteobacteria</taxon>
        <taxon>Pseudomonadales</taxon>
        <taxon>Marinobacteraceae</taxon>
        <taxon>Marinobacter</taxon>
    </lineage>
</organism>
<keyword evidence="1" id="KW-1133">Transmembrane helix</keyword>
<evidence type="ECO:0000256" key="1">
    <source>
        <dbReference type="SAM" id="Phobius"/>
    </source>
</evidence>
<dbReference type="InterPro" id="IPR021306">
    <property type="entry name" value="DUF2878"/>
</dbReference>
<feature type="transmembrane region" description="Helical" evidence="1">
    <location>
        <begin position="143"/>
        <end position="163"/>
    </location>
</feature>
<keyword evidence="1" id="KW-0812">Transmembrane</keyword>
<sequence>MITSETARNILNFIAFQIGWLTCIVYPGLPSAGLVALLLVLHFVLVSQNRMSELQFIGLGTVIGAALDLLWFRTGILDDGSGEVFLTPPWLVAVWAIFLTTLSHSLNWISRKRWLPFVLAPVAGPFTYWSASQLGAVSLPQLVPSLLALAIGWFVVFPLLLYLRKSLYPELA</sequence>
<dbReference type="KEGG" id="msq:BKP64_05275"/>
<keyword evidence="1" id="KW-0472">Membrane</keyword>
<dbReference type="OrthoDB" id="21939at2"/>
<dbReference type="Pfam" id="PF11086">
    <property type="entry name" value="DUF2878"/>
    <property type="match status" value="1"/>
</dbReference>
<dbReference type="RefSeq" id="WP_070966917.1">
    <property type="nucleotide sequence ID" value="NZ_CP017715.1"/>
</dbReference>
<reference evidence="2 3" key="1">
    <citation type="submission" date="2016-10" db="EMBL/GenBank/DDBJ databases">
        <title>Marinobacter salinus sp. nov., a moderately halophilic bacterium isolated from a tidal flat environment.</title>
        <authorList>
            <person name="Park S.-J."/>
        </authorList>
    </citation>
    <scope>NUCLEOTIDE SEQUENCE [LARGE SCALE GENOMIC DNA]</scope>
    <source>
        <strain evidence="2 3">Hb8</strain>
    </source>
</reference>
<protein>
    <recommendedName>
        <fullName evidence="4">DUF2878 domain-containing protein</fullName>
    </recommendedName>
</protein>
<evidence type="ECO:0008006" key="4">
    <source>
        <dbReference type="Google" id="ProtNLM"/>
    </source>
</evidence>
<name>A0A1D9GJ11_9GAMM</name>
<evidence type="ECO:0000313" key="2">
    <source>
        <dbReference type="EMBL" id="AOY87628.1"/>
    </source>
</evidence>
<evidence type="ECO:0000313" key="3">
    <source>
        <dbReference type="Proteomes" id="UP000177445"/>
    </source>
</evidence>
<keyword evidence="3" id="KW-1185">Reference proteome</keyword>
<dbReference type="Proteomes" id="UP000177445">
    <property type="component" value="Chromosome"/>
</dbReference>
<proteinExistence type="predicted"/>